<dbReference type="AlphaFoldDB" id="A6G9Z2"/>
<evidence type="ECO:0000313" key="2">
    <source>
        <dbReference type="EMBL" id="EDM77317.1"/>
    </source>
</evidence>
<feature type="signal peptide" evidence="1">
    <location>
        <begin position="1"/>
        <end position="24"/>
    </location>
</feature>
<dbReference type="STRING" id="391625.PPSIR1_26408"/>
<keyword evidence="3" id="KW-1185">Reference proteome</keyword>
<gene>
    <name evidence="2" type="ORF">PPSIR1_26408</name>
</gene>
<dbReference type="Proteomes" id="UP000005801">
    <property type="component" value="Unassembled WGS sequence"/>
</dbReference>
<protein>
    <submittedName>
        <fullName evidence="2">Uncharacterized protein</fullName>
    </submittedName>
</protein>
<sequence length="628" mass="67816">MTPSMLRTPARVGLPALALLTAFALLPAESRANLQDPPERVVMGLDEFLNMYEQAKGTKDTPEQPPRHYALSSAAYAGEVLIQDGEPRFARFDATLRVEVLRKEGWVRVPVLPATVALHSAKVKGKEASIVIENGFYTLITDQKGAFDLELDFGASVSTTNGQSQVAFELAGSGATTLALSVPSEEDLDFTVANAHLQSDETANGTRKVEATLPSTGTLMISWQREIPEAAVQQQAQVYAEVYTLVGISDGLMRATTTVEHTILFAGKDKLEFQVPEGMTLVDVEGVGLRDWKHRDDGVLEVLLNYAAEGNYSLTMTSERPVGAKGGDLSAPIVKPLGVERAKGWLGVESRGNLEIRSGEVVQATAVDVRSLPGAILGLTKQPVLLGYKYLNDQASVPLQIQQHADVDVLVTLLDETQAQTMWTPEGRRLTSVNYQVRNNRKQFLRLTLPEGAELWSASVGGRAVQPASAPDGRVLVPLVRSQSTGGALAAFDVEVVYVENGEPVPASGKGTFSATLPTPDVPSTYVAWTIYTPDRTRIKRKSYDGSLAHVDWLSNPIPDGTVAYIETVTPEVQQQANVQSDTGGLGEGAVPVPVSLPLQGTPVYFEKLLALDETLEVSFDFKGLKRR</sequence>
<reference evidence="2 3" key="1">
    <citation type="submission" date="2007-06" db="EMBL/GenBank/DDBJ databases">
        <authorList>
            <person name="Shimkets L."/>
            <person name="Ferriera S."/>
            <person name="Johnson J."/>
            <person name="Kravitz S."/>
            <person name="Beeson K."/>
            <person name="Sutton G."/>
            <person name="Rogers Y.-H."/>
            <person name="Friedman R."/>
            <person name="Frazier M."/>
            <person name="Venter J.C."/>
        </authorList>
    </citation>
    <scope>NUCLEOTIDE SEQUENCE [LARGE SCALE GENOMIC DNA]</scope>
    <source>
        <strain evidence="2 3">SIR-1</strain>
    </source>
</reference>
<dbReference type="EMBL" id="ABCS01000048">
    <property type="protein sequence ID" value="EDM77317.1"/>
    <property type="molecule type" value="Genomic_DNA"/>
</dbReference>
<organism evidence="2 3">
    <name type="scientific">Plesiocystis pacifica SIR-1</name>
    <dbReference type="NCBI Taxonomy" id="391625"/>
    <lineage>
        <taxon>Bacteria</taxon>
        <taxon>Pseudomonadati</taxon>
        <taxon>Myxococcota</taxon>
        <taxon>Polyangia</taxon>
        <taxon>Nannocystales</taxon>
        <taxon>Nannocystaceae</taxon>
        <taxon>Plesiocystis</taxon>
    </lineage>
</organism>
<dbReference type="SUPFAM" id="SSF50969">
    <property type="entry name" value="YVTN repeat-like/Quinoprotein amine dehydrogenase"/>
    <property type="match status" value="1"/>
</dbReference>
<dbReference type="eggNOG" id="ENOG5031UKG">
    <property type="taxonomic scope" value="Bacteria"/>
</dbReference>
<dbReference type="InterPro" id="IPR011044">
    <property type="entry name" value="Quino_amine_DH_bsu"/>
</dbReference>
<evidence type="ECO:0000313" key="3">
    <source>
        <dbReference type="Proteomes" id="UP000005801"/>
    </source>
</evidence>
<comment type="caution">
    <text evidence="2">The sequence shown here is derived from an EMBL/GenBank/DDBJ whole genome shotgun (WGS) entry which is preliminary data.</text>
</comment>
<evidence type="ECO:0000256" key="1">
    <source>
        <dbReference type="SAM" id="SignalP"/>
    </source>
</evidence>
<proteinExistence type="predicted"/>
<keyword evidence="1" id="KW-0732">Signal</keyword>
<accession>A6G9Z2</accession>
<name>A6G9Z2_9BACT</name>
<feature type="chain" id="PRO_5002693794" evidence="1">
    <location>
        <begin position="25"/>
        <end position="628"/>
    </location>
</feature>